<evidence type="ECO:0000256" key="2">
    <source>
        <dbReference type="ARBA" id="ARBA00023315"/>
    </source>
</evidence>
<evidence type="ECO:0000259" key="3">
    <source>
        <dbReference type="PROSITE" id="PS51186"/>
    </source>
</evidence>
<name>A0A9X2G1U2_9MICO</name>
<accession>A0A9X2G1U2</accession>
<sequence>MAERDGLALAELPAAVRARAARKLTVPPLAWIVARDAVDGLAGFGVVLPPGTSGDATDPADGAYLALLAVAPSARGSGLGGRLLDAVTHAVRAAGVTSVFLNVLGSNTPARRLYESRGWTSSGRPTRRTDTGQPVLRYTMTF</sequence>
<dbReference type="Gene3D" id="3.40.630.30">
    <property type="match status" value="1"/>
</dbReference>
<evidence type="ECO:0000313" key="4">
    <source>
        <dbReference type="EMBL" id="MCP2265495.1"/>
    </source>
</evidence>
<dbReference type="Proteomes" id="UP001139493">
    <property type="component" value="Unassembled WGS sequence"/>
</dbReference>
<feature type="domain" description="N-acetyltransferase" evidence="3">
    <location>
        <begin position="1"/>
        <end position="142"/>
    </location>
</feature>
<reference evidence="4" key="1">
    <citation type="submission" date="2022-06" db="EMBL/GenBank/DDBJ databases">
        <title>Genomic Encyclopedia of Archaeal and Bacterial Type Strains, Phase II (KMG-II): from individual species to whole genera.</title>
        <authorList>
            <person name="Goeker M."/>
        </authorList>
    </citation>
    <scope>NUCLEOTIDE SEQUENCE</scope>
    <source>
        <strain evidence="4">DSM 26652</strain>
    </source>
</reference>
<dbReference type="PANTHER" id="PTHR43877">
    <property type="entry name" value="AMINOALKYLPHOSPHONATE N-ACETYLTRANSFERASE-RELATED-RELATED"/>
    <property type="match status" value="1"/>
</dbReference>
<dbReference type="GO" id="GO:0016747">
    <property type="term" value="F:acyltransferase activity, transferring groups other than amino-acyl groups"/>
    <property type="evidence" value="ECO:0007669"/>
    <property type="project" value="InterPro"/>
</dbReference>
<dbReference type="InterPro" id="IPR016181">
    <property type="entry name" value="Acyl_CoA_acyltransferase"/>
</dbReference>
<keyword evidence="2" id="KW-0012">Acyltransferase</keyword>
<evidence type="ECO:0000313" key="5">
    <source>
        <dbReference type="Proteomes" id="UP001139493"/>
    </source>
</evidence>
<comment type="caution">
    <text evidence="4">The sequence shown here is derived from an EMBL/GenBank/DDBJ whole genome shotgun (WGS) entry which is preliminary data.</text>
</comment>
<dbReference type="SUPFAM" id="SSF55729">
    <property type="entry name" value="Acyl-CoA N-acyltransferases (Nat)"/>
    <property type="match status" value="1"/>
</dbReference>
<keyword evidence="5" id="KW-1185">Reference proteome</keyword>
<dbReference type="PROSITE" id="PS51186">
    <property type="entry name" value="GNAT"/>
    <property type="match status" value="1"/>
</dbReference>
<keyword evidence="1" id="KW-0808">Transferase</keyword>
<dbReference type="InterPro" id="IPR050832">
    <property type="entry name" value="Bact_Acetyltransf"/>
</dbReference>
<dbReference type="RefSeq" id="WP_253836669.1">
    <property type="nucleotide sequence ID" value="NZ_JAMTCS010000008.1"/>
</dbReference>
<dbReference type="CDD" id="cd04301">
    <property type="entry name" value="NAT_SF"/>
    <property type="match status" value="1"/>
</dbReference>
<gene>
    <name evidence="4" type="ORF">APR03_002851</name>
</gene>
<dbReference type="EMBL" id="JAMTCS010000008">
    <property type="protein sequence ID" value="MCP2265495.1"/>
    <property type="molecule type" value="Genomic_DNA"/>
</dbReference>
<protein>
    <submittedName>
        <fullName evidence="4">Acetyltransferase (GNAT) family protein</fullName>
    </submittedName>
</protein>
<proteinExistence type="predicted"/>
<organism evidence="4 5">
    <name type="scientific">Promicromonospora thailandica</name>
    <dbReference type="NCBI Taxonomy" id="765201"/>
    <lineage>
        <taxon>Bacteria</taxon>
        <taxon>Bacillati</taxon>
        <taxon>Actinomycetota</taxon>
        <taxon>Actinomycetes</taxon>
        <taxon>Micrococcales</taxon>
        <taxon>Promicromonosporaceae</taxon>
        <taxon>Promicromonospora</taxon>
    </lineage>
</organism>
<evidence type="ECO:0000256" key="1">
    <source>
        <dbReference type="ARBA" id="ARBA00022679"/>
    </source>
</evidence>
<dbReference type="Pfam" id="PF00583">
    <property type="entry name" value="Acetyltransf_1"/>
    <property type="match status" value="1"/>
</dbReference>
<dbReference type="AlphaFoldDB" id="A0A9X2G1U2"/>
<dbReference type="InterPro" id="IPR000182">
    <property type="entry name" value="GNAT_dom"/>
</dbReference>